<evidence type="ECO:0000313" key="2">
    <source>
        <dbReference type="Proteomes" id="UP000034072"/>
    </source>
</evidence>
<name>A0A0G0QSC2_9BACT</name>
<comment type="caution">
    <text evidence="1">The sequence shown here is derived from an EMBL/GenBank/DDBJ whole genome shotgun (WGS) entry which is preliminary data.</text>
</comment>
<dbReference type="EMBL" id="LBXZ01000009">
    <property type="protein sequence ID" value="KKR40236.1"/>
    <property type="molecule type" value="Genomic_DNA"/>
</dbReference>
<dbReference type="Proteomes" id="UP000034072">
    <property type="component" value="Unassembled WGS sequence"/>
</dbReference>
<gene>
    <name evidence="1" type="ORF">UT75_C0009G0009</name>
</gene>
<dbReference type="AlphaFoldDB" id="A0A0G0QSC2"/>
<evidence type="ECO:0000313" key="1">
    <source>
        <dbReference type="EMBL" id="KKR40236.1"/>
    </source>
</evidence>
<organism evidence="1 2">
    <name type="scientific">Candidatus Yanofskybacteria bacterium GW2011_GWE2_40_11</name>
    <dbReference type="NCBI Taxonomy" id="1619033"/>
    <lineage>
        <taxon>Bacteria</taxon>
        <taxon>Candidatus Yanofskyibacteriota</taxon>
    </lineage>
</organism>
<protein>
    <submittedName>
        <fullName evidence="1">Uncharacterized protein</fullName>
    </submittedName>
</protein>
<sequence>MLYNVDKLLSSAIDSAGNFTTRKRLKMGYLKSTTTDLKAGDVVRTADGRRGTIADFSYGIEGQEYTFINFGCDEWSAYLTSLLAPLPIGWGTEYATSLPKSWGSYPTTSSLPTGLKSGDIVLASDGRRGKVVDFQMRGHTCRYEVVRIDFGNGEVTEYFSCDTFLAPPA</sequence>
<proteinExistence type="predicted"/>
<reference evidence="1 2" key="1">
    <citation type="journal article" date="2015" name="Nature">
        <title>rRNA introns, odd ribosomes, and small enigmatic genomes across a large radiation of phyla.</title>
        <authorList>
            <person name="Brown C.T."/>
            <person name="Hug L.A."/>
            <person name="Thomas B.C."/>
            <person name="Sharon I."/>
            <person name="Castelle C.J."/>
            <person name="Singh A."/>
            <person name="Wilkins M.J."/>
            <person name="Williams K.H."/>
            <person name="Banfield J.F."/>
        </authorList>
    </citation>
    <scope>NUCLEOTIDE SEQUENCE [LARGE SCALE GENOMIC DNA]</scope>
</reference>
<accession>A0A0G0QSC2</accession>